<dbReference type="InterPro" id="IPR012910">
    <property type="entry name" value="Plug_dom"/>
</dbReference>
<keyword evidence="2 7" id="KW-0813">Transport</keyword>
<protein>
    <submittedName>
        <fullName evidence="9">TonB-dependent receptor</fullName>
    </submittedName>
</protein>
<dbReference type="SUPFAM" id="SSF56935">
    <property type="entry name" value="Porins"/>
    <property type="match status" value="1"/>
</dbReference>
<dbReference type="Gene3D" id="2.60.40.1120">
    <property type="entry name" value="Carboxypeptidase-like, regulatory domain"/>
    <property type="match status" value="1"/>
</dbReference>
<keyword evidence="9" id="KW-0675">Receptor</keyword>
<evidence type="ECO:0000256" key="2">
    <source>
        <dbReference type="ARBA" id="ARBA00022448"/>
    </source>
</evidence>
<keyword evidence="4 7" id="KW-0812">Transmembrane</keyword>
<evidence type="ECO:0000256" key="3">
    <source>
        <dbReference type="ARBA" id="ARBA00022452"/>
    </source>
</evidence>
<dbReference type="PROSITE" id="PS52016">
    <property type="entry name" value="TONB_DEPENDENT_REC_3"/>
    <property type="match status" value="1"/>
</dbReference>
<evidence type="ECO:0000259" key="8">
    <source>
        <dbReference type="Pfam" id="PF07715"/>
    </source>
</evidence>
<keyword evidence="6 7" id="KW-0998">Cell outer membrane</keyword>
<accession>A0ABX8H0X1</accession>
<keyword evidence="5 7" id="KW-0472">Membrane</keyword>
<dbReference type="Gene3D" id="2.170.130.10">
    <property type="entry name" value="TonB-dependent receptor, plug domain"/>
    <property type="match status" value="1"/>
</dbReference>
<dbReference type="InterPro" id="IPR037066">
    <property type="entry name" value="Plug_dom_sf"/>
</dbReference>
<dbReference type="Proteomes" id="UP000682802">
    <property type="component" value="Chromosome 2"/>
</dbReference>
<dbReference type="InterPro" id="IPR008969">
    <property type="entry name" value="CarboxyPept-like_regulatory"/>
</dbReference>
<evidence type="ECO:0000256" key="6">
    <source>
        <dbReference type="ARBA" id="ARBA00023237"/>
    </source>
</evidence>
<gene>
    <name evidence="9" type="ORF">KM029_21940</name>
</gene>
<evidence type="ECO:0000256" key="7">
    <source>
        <dbReference type="PROSITE-ProRule" id="PRU01360"/>
    </source>
</evidence>
<evidence type="ECO:0000313" key="10">
    <source>
        <dbReference type="Proteomes" id="UP000682802"/>
    </source>
</evidence>
<keyword evidence="10" id="KW-1185">Reference proteome</keyword>
<comment type="subcellular location">
    <subcellularLocation>
        <location evidence="1 7">Cell outer membrane</location>
        <topology evidence="1 7">Multi-pass membrane protein</topology>
    </subcellularLocation>
</comment>
<feature type="domain" description="TonB-dependent receptor plug" evidence="8">
    <location>
        <begin position="130"/>
        <end position="244"/>
    </location>
</feature>
<organism evidence="9 10">
    <name type="scientific">Flammeovirga kamogawensis</name>
    <dbReference type="NCBI Taxonomy" id="373891"/>
    <lineage>
        <taxon>Bacteria</taxon>
        <taxon>Pseudomonadati</taxon>
        <taxon>Bacteroidota</taxon>
        <taxon>Cytophagia</taxon>
        <taxon>Cytophagales</taxon>
        <taxon>Flammeovirgaceae</taxon>
        <taxon>Flammeovirga</taxon>
    </lineage>
</organism>
<dbReference type="NCBIfam" id="TIGR04057">
    <property type="entry name" value="SusC_RagA_signa"/>
    <property type="match status" value="1"/>
</dbReference>
<dbReference type="SUPFAM" id="SSF49464">
    <property type="entry name" value="Carboxypeptidase regulatory domain-like"/>
    <property type="match status" value="1"/>
</dbReference>
<dbReference type="RefSeq" id="WP_158631181.1">
    <property type="nucleotide sequence ID" value="NZ_CP076129.1"/>
</dbReference>
<dbReference type="InterPro" id="IPR023996">
    <property type="entry name" value="TonB-dep_OMP_SusC/RagA"/>
</dbReference>
<comment type="similarity">
    <text evidence="7">Belongs to the TonB-dependent receptor family.</text>
</comment>
<dbReference type="InterPro" id="IPR023997">
    <property type="entry name" value="TonB-dep_OMP_SusC/RagA_CS"/>
</dbReference>
<keyword evidence="3 7" id="KW-1134">Transmembrane beta strand</keyword>
<dbReference type="Gene3D" id="2.40.170.20">
    <property type="entry name" value="TonB-dependent receptor, beta-barrel domain"/>
    <property type="match status" value="1"/>
</dbReference>
<evidence type="ECO:0000256" key="1">
    <source>
        <dbReference type="ARBA" id="ARBA00004571"/>
    </source>
</evidence>
<evidence type="ECO:0000256" key="5">
    <source>
        <dbReference type="ARBA" id="ARBA00023136"/>
    </source>
</evidence>
<evidence type="ECO:0000313" key="9">
    <source>
        <dbReference type="EMBL" id="QWG09269.1"/>
    </source>
</evidence>
<dbReference type="InterPro" id="IPR039426">
    <property type="entry name" value="TonB-dep_rcpt-like"/>
</dbReference>
<dbReference type="InterPro" id="IPR036942">
    <property type="entry name" value="Beta-barrel_TonB_sf"/>
</dbReference>
<dbReference type="Pfam" id="PF13715">
    <property type="entry name" value="CarbopepD_reg_2"/>
    <property type="match status" value="1"/>
</dbReference>
<proteinExistence type="inferred from homology"/>
<dbReference type="EMBL" id="CP076129">
    <property type="protein sequence ID" value="QWG09269.1"/>
    <property type="molecule type" value="Genomic_DNA"/>
</dbReference>
<evidence type="ECO:0000256" key="4">
    <source>
        <dbReference type="ARBA" id="ARBA00022692"/>
    </source>
</evidence>
<reference evidence="9 10" key="1">
    <citation type="submission" date="2021-05" db="EMBL/GenBank/DDBJ databases">
        <title>Comparative genomic studies on the polysaccharide-degrading batcterial strains of the Flammeovirga genus.</title>
        <authorList>
            <person name="Zewei F."/>
            <person name="Zheng Z."/>
            <person name="Yu L."/>
            <person name="Ruyue G."/>
            <person name="Yanhong M."/>
            <person name="Yuanyuan C."/>
            <person name="Jingyan G."/>
            <person name="Wenjun H."/>
        </authorList>
    </citation>
    <scope>NUCLEOTIDE SEQUENCE [LARGE SCALE GENOMIC DNA]</scope>
    <source>
        <strain evidence="9 10">YS10</strain>
    </source>
</reference>
<dbReference type="Pfam" id="PF07715">
    <property type="entry name" value="Plug"/>
    <property type="match status" value="1"/>
</dbReference>
<name>A0ABX8H0X1_9BACT</name>
<sequence length="1062" mass="119240">MKLNKIIHLERIELKNYLLLFLIFLVTNIGFGQTEKNLVSGTIKDENDEPLPGVTIRVLETGTGTISDYDGNFRVNLPKELENPKLQFSFVGLVTKEVDVKGRSFIEVKLAQDTQRLDEVIVVGYSSQKKGDLTGAISNVDAQLLKNELPTTMEQALKGKIAGVQVLTADGTPGAGTQIKIRGTNSLTAGSSPLYVIDGFPYPISSDPTHNPLSTLSPEMIEDIVVLKDASSTAIYGSQGANGVVLITTKSAKEGATQFDFKVTTGVSYLTKELEVLSPEDYLRNMMYTNLGRDRIDFEEEYNTQAWNDPSKVTNWVDEIFRTAIRYGADFSFRSSTKKMSNSLFLSVSNDEGVVINNAYKRANLRYNSAIDITDKLKLNARITFDINSRTGANWFVGGLFNNASTFSPFIPKEFTFEDMGEYLPNTRGADNPYRQVMDNEFTRMDMRPSIDLGLNYNIGKGLSWNNSFGTSYMTIEERRFSDTTLRSSALNNGEAYYEEFGLLSWRYLSQLNYNFTFMPKGHSLKALAAFEARQNINESYSVNYTNFTSESGWYGIHASEIGYHMESPELVYRSHSLASFISRIDYSFKDRYLLAATLRTDGSSRFGESGKWGIFPSAAFAWRLSEEPFFKKSDFLTRTVSNAKFRVSYGVVGNDQINDYRYSNFLNNLDRNAVFGSSNHQSAYVPYTQQELGNPNITWETSKELNLGYDLALFDDRIVLTGEFYEKITTDMLLDQRLPLMSGFESVTVNSGSVQNRGVEFSISSHVIRTKDFDFNFGFNISANRSKVLDLGDRNQLLLNRSVGFSNSENILLKEGYPIGLYFGHVMDRIMNDDNSHHNANPSDINEVAPGGQGLTDPSRSYPNGKFTFVDIDGDGRITDADRVPLAHVEPDFIGGASFRFRYKIFDLGLNFSYSYGNDLLNSNVVSLISAGHGVNNELKIIADAKWSGRNRNGTYTEDANYRRFSNSEVVEDGSFIRLNNLSFGISMPQNMLQKLNMKSTRLSYAARNLWTYTRYSGYDPEVNTQPADLDKNLQTRFLSGVDLSSYPTSTTHSIALNVTF</sequence>
<dbReference type="NCBIfam" id="TIGR04056">
    <property type="entry name" value="OMP_RagA_SusC"/>
    <property type="match status" value="1"/>
</dbReference>